<dbReference type="PANTHER" id="PTHR38111:SF11">
    <property type="entry name" value="TRANSCRIPTION FACTOR DOMAIN-CONTAINING PROTEIN-RELATED"/>
    <property type="match status" value="1"/>
</dbReference>
<feature type="domain" description="Zn(2)-C6 fungal-type" evidence="2">
    <location>
        <begin position="8"/>
        <end position="36"/>
    </location>
</feature>
<sequence length="452" mass="50598">MPGASKRSCEACRKRKKKCDEKQPVCSRCERLGIQCLGSGEKRYTFRYALPSNTNSGSFKRDAWSQNGQAVRVSRPPCNEVSRIGSRLVSVLSVTDPGYSILSFGSFFGEVPRRMEHSLALTAASKVLTSSTSTYYTGAPSLQAYMDYGKALQVLRGDVASASTVSHYINIICAIGLLCLSHNLIGGQRAEYEVHVRGLLYLLVRMPNVELKTDFEKQGITIAWSLVIGECIMDPTIKIDQRLVDRQKRRFGPVAADPAGFTTEFYSLRWENLIPLPAQLHDPVLYHGAIAATYKDMYYESPRLITIAKQLYGAANMTGAQEVSLQYILCDTGNVELLSMSLVLNTTLQMLDPSRKTLAKEALKLISEIMETSARLDRFKPLGTARLPNALCLAWVVAPTAKLKETMREILEEHIPDFRGVTWEDLAGRYERRFRTIRALVRERQLPLRVIG</sequence>
<dbReference type="Pfam" id="PF00172">
    <property type="entry name" value="Zn_clus"/>
    <property type="match status" value="1"/>
</dbReference>
<dbReference type="AlphaFoldDB" id="A0AAJ0FUV6"/>
<dbReference type="GO" id="GO:0000981">
    <property type="term" value="F:DNA-binding transcription factor activity, RNA polymerase II-specific"/>
    <property type="evidence" value="ECO:0007669"/>
    <property type="project" value="InterPro"/>
</dbReference>
<dbReference type="SMART" id="SM00066">
    <property type="entry name" value="GAL4"/>
    <property type="match status" value="1"/>
</dbReference>
<dbReference type="PROSITE" id="PS50048">
    <property type="entry name" value="ZN2_CY6_FUNGAL_2"/>
    <property type="match status" value="1"/>
</dbReference>
<gene>
    <name evidence="3" type="ORF">QQS21_009661</name>
</gene>
<name>A0AAJ0FUV6_9HYPO</name>
<protein>
    <recommendedName>
        <fullName evidence="2">Zn(2)-C6 fungal-type domain-containing protein</fullName>
    </recommendedName>
</protein>
<dbReference type="Proteomes" id="UP001251528">
    <property type="component" value="Unassembled WGS sequence"/>
</dbReference>
<keyword evidence="4" id="KW-1185">Reference proteome</keyword>
<evidence type="ECO:0000259" key="2">
    <source>
        <dbReference type="PROSITE" id="PS50048"/>
    </source>
</evidence>
<dbReference type="InterPro" id="IPR036864">
    <property type="entry name" value="Zn2-C6_fun-type_DNA-bd_sf"/>
</dbReference>
<dbReference type="PANTHER" id="PTHR38111">
    <property type="entry name" value="ZN(2)-C6 FUNGAL-TYPE DOMAIN-CONTAINING PROTEIN-RELATED"/>
    <property type="match status" value="1"/>
</dbReference>
<proteinExistence type="predicted"/>
<dbReference type="GO" id="GO:0008270">
    <property type="term" value="F:zinc ion binding"/>
    <property type="evidence" value="ECO:0007669"/>
    <property type="project" value="InterPro"/>
</dbReference>
<reference evidence="3" key="1">
    <citation type="submission" date="2023-06" db="EMBL/GenBank/DDBJ databases">
        <title>Conoideocrella luteorostrata (Hypocreales: Clavicipitaceae), a potential biocontrol fungus for elongate hemlock scale in United States Christmas tree production areas.</title>
        <authorList>
            <person name="Barrett H."/>
            <person name="Lovett B."/>
            <person name="Macias A.M."/>
            <person name="Stajich J.E."/>
            <person name="Kasson M.T."/>
        </authorList>
    </citation>
    <scope>NUCLEOTIDE SEQUENCE</scope>
    <source>
        <strain evidence="3">ARSEF 14590</strain>
    </source>
</reference>
<dbReference type="Gene3D" id="4.10.240.10">
    <property type="entry name" value="Zn(2)-C6 fungal-type DNA-binding domain"/>
    <property type="match status" value="1"/>
</dbReference>
<comment type="caution">
    <text evidence="3">The sequence shown here is derived from an EMBL/GenBank/DDBJ whole genome shotgun (WGS) entry which is preliminary data.</text>
</comment>
<organism evidence="3 4">
    <name type="scientific">Conoideocrella luteorostrata</name>
    <dbReference type="NCBI Taxonomy" id="1105319"/>
    <lineage>
        <taxon>Eukaryota</taxon>
        <taxon>Fungi</taxon>
        <taxon>Dikarya</taxon>
        <taxon>Ascomycota</taxon>
        <taxon>Pezizomycotina</taxon>
        <taxon>Sordariomycetes</taxon>
        <taxon>Hypocreomycetidae</taxon>
        <taxon>Hypocreales</taxon>
        <taxon>Clavicipitaceae</taxon>
        <taxon>Conoideocrella</taxon>
    </lineage>
</organism>
<dbReference type="EMBL" id="JASWJB010000255">
    <property type="protein sequence ID" value="KAK2592634.1"/>
    <property type="molecule type" value="Genomic_DNA"/>
</dbReference>
<dbReference type="InterPro" id="IPR053178">
    <property type="entry name" value="Osmoadaptation_assoc"/>
</dbReference>
<accession>A0AAJ0FUV6</accession>
<evidence type="ECO:0000256" key="1">
    <source>
        <dbReference type="ARBA" id="ARBA00023242"/>
    </source>
</evidence>
<evidence type="ECO:0000313" key="4">
    <source>
        <dbReference type="Proteomes" id="UP001251528"/>
    </source>
</evidence>
<keyword evidence="1" id="KW-0539">Nucleus</keyword>
<dbReference type="CDD" id="cd00067">
    <property type="entry name" value="GAL4"/>
    <property type="match status" value="1"/>
</dbReference>
<dbReference type="InterPro" id="IPR001138">
    <property type="entry name" value="Zn2Cys6_DnaBD"/>
</dbReference>
<dbReference type="PROSITE" id="PS00463">
    <property type="entry name" value="ZN2_CY6_FUNGAL_1"/>
    <property type="match status" value="1"/>
</dbReference>
<evidence type="ECO:0000313" key="3">
    <source>
        <dbReference type="EMBL" id="KAK2592634.1"/>
    </source>
</evidence>
<dbReference type="SUPFAM" id="SSF57701">
    <property type="entry name" value="Zn2/Cys6 DNA-binding domain"/>
    <property type="match status" value="1"/>
</dbReference>